<accession>A0A3B0BGF3</accession>
<proteinExistence type="predicted"/>
<organism evidence="2 3">
    <name type="scientific">Streptomyces klenkii</name>
    <dbReference type="NCBI Taxonomy" id="1420899"/>
    <lineage>
        <taxon>Bacteria</taxon>
        <taxon>Bacillati</taxon>
        <taxon>Actinomycetota</taxon>
        <taxon>Actinomycetes</taxon>
        <taxon>Kitasatosporales</taxon>
        <taxon>Streptomycetaceae</taxon>
        <taxon>Streptomyces</taxon>
    </lineage>
</organism>
<evidence type="ECO:0000313" key="2">
    <source>
        <dbReference type="EMBL" id="RKN71521.1"/>
    </source>
</evidence>
<gene>
    <name evidence="2" type="ORF">D7231_16045</name>
</gene>
<evidence type="ECO:0000313" key="3">
    <source>
        <dbReference type="Proteomes" id="UP000270343"/>
    </source>
</evidence>
<dbReference type="RefSeq" id="WP_120756134.1">
    <property type="nucleotide sequence ID" value="NZ_RBAM01000006.1"/>
</dbReference>
<keyword evidence="3" id="KW-1185">Reference proteome</keyword>
<reference evidence="2 3" key="1">
    <citation type="journal article" date="2015" name="Antonie Van Leeuwenhoek">
        <title>Streptomyces klenkii sp. nov., isolated from deep marine sediment.</title>
        <authorList>
            <person name="Veyisoglu A."/>
            <person name="Sahin N."/>
        </authorList>
    </citation>
    <scope>NUCLEOTIDE SEQUENCE [LARGE SCALE GENOMIC DNA]</scope>
    <source>
        <strain evidence="2 3">KCTC 29202</strain>
    </source>
</reference>
<dbReference type="InterPro" id="IPR006311">
    <property type="entry name" value="TAT_signal"/>
</dbReference>
<name>A0A3B0BGF3_9ACTN</name>
<protein>
    <submittedName>
        <fullName evidence="2">Uncharacterized protein</fullName>
    </submittedName>
</protein>
<dbReference type="OrthoDB" id="4244891at2"/>
<keyword evidence="1" id="KW-0732">Signal</keyword>
<dbReference type="PROSITE" id="PS51318">
    <property type="entry name" value="TAT"/>
    <property type="match status" value="1"/>
</dbReference>
<evidence type="ECO:0000256" key="1">
    <source>
        <dbReference type="SAM" id="SignalP"/>
    </source>
</evidence>
<feature type="signal peptide" evidence="1">
    <location>
        <begin position="1"/>
        <end position="33"/>
    </location>
</feature>
<sequence>MSIPHTRTQRNRGRTITGAAVAAVLAGAGTVLGAPPAAAADAVTVGYTCTGPGAPGGVQSLLVTVTAPASAPQGSTADVSVEVTTALTVPVDVPARAATGEMVLALGGSATGSVTATGFTNAGTVPSGSTVTLTGGTASVGLGAPGAATIAPGDATVHVFGVTVTCEVSGTAPVAATIDVA</sequence>
<dbReference type="EMBL" id="RBAM01000006">
    <property type="protein sequence ID" value="RKN71521.1"/>
    <property type="molecule type" value="Genomic_DNA"/>
</dbReference>
<dbReference type="Proteomes" id="UP000270343">
    <property type="component" value="Unassembled WGS sequence"/>
</dbReference>
<feature type="chain" id="PRO_5038493261" evidence="1">
    <location>
        <begin position="34"/>
        <end position="181"/>
    </location>
</feature>
<comment type="caution">
    <text evidence="2">The sequence shown here is derived from an EMBL/GenBank/DDBJ whole genome shotgun (WGS) entry which is preliminary data.</text>
</comment>
<dbReference type="AlphaFoldDB" id="A0A3B0BGF3"/>